<dbReference type="PANTHER" id="PTHR43133">
    <property type="entry name" value="RNA POLYMERASE ECF-TYPE SIGMA FACTO"/>
    <property type="match status" value="1"/>
</dbReference>
<proteinExistence type="inferred from homology"/>
<keyword evidence="3" id="KW-0731">Sigma factor</keyword>
<evidence type="ECO:0000259" key="6">
    <source>
        <dbReference type="Pfam" id="PF04542"/>
    </source>
</evidence>
<evidence type="ECO:0000256" key="1">
    <source>
        <dbReference type="ARBA" id="ARBA00010641"/>
    </source>
</evidence>
<evidence type="ECO:0000256" key="2">
    <source>
        <dbReference type="ARBA" id="ARBA00023015"/>
    </source>
</evidence>
<dbReference type="InterPro" id="IPR036388">
    <property type="entry name" value="WH-like_DNA-bd_sf"/>
</dbReference>
<gene>
    <name evidence="7" type="ORF">GCM10020369_11150</name>
</gene>
<dbReference type="NCBIfam" id="TIGR02937">
    <property type="entry name" value="sigma70-ECF"/>
    <property type="match status" value="1"/>
</dbReference>
<organism evidence="7 8">
    <name type="scientific">Cryptosporangium minutisporangium</name>
    <dbReference type="NCBI Taxonomy" id="113569"/>
    <lineage>
        <taxon>Bacteria</taxon>
        <taxon>Bacillati</taxon>
        <taxon>Actinomycetota</taxon>
        <taxon>Actinomycetes</taxon>
        <taxon>Cryptosporangiales</taxon>
        <taxon>Cryptosporangiaceae</taxon>
        <taxon>Cryptosporangium</taxon>
    </lineage>
</organism>
<evidence type="ECO:0000313" key="8">
    <source>
        <dbReference type="Proteomes" id="UP001501676"/>
    </source>
</evidence>
<evidence type="ECO:0000256" key="5">
    <source>
        <dbReference type="ARBA" id="ARBA00023163"/>
    </source>
</evidence>
<dbReference type="InterPro" id="IPR013324">
    <property type="entry name" value="RNA_pol_sigma_r3/r4-like"/>
</dbReference>
<reference evidence="8" key="1">
    <citation type="journal article" date="2019" name="Int. J. Syst. Evol. Microbiol.">
        <title>The Global Catalogue of Microorganisms (GCM) 10K type strain sequencing project: providing services to taxonomists for standard genome sequencing and annotation.</title>
        <authorList>
            <consortium name="The Broad Institute Genomics Platform"/>
            <consortium name="The Broad Institute Genome Sequencing Center for Infectious Disease"/>
            <person name="Wu L."/>
            <person name="Ma J."/>
        </authorList>
    </citation>
    <scope>NUCLEOTIDE SEQUENCE [LARGE SCALE GENOMIC DNA]</scope>
    <source>
        <strain evidence="8">JCM 9458</strain>
    </source>
</reference>
<sequence>MERLQRPREERFRALYADAYAAVLRFVQRRVHASYAEDVVADAFLVAWRRLDDAPDRADDLRAWLFGIARHCLLNLHRGQERRDALAVRLAETTLVPFSEGVDDHARVTDQRLDLAAAWRRLSAAEQEVLALTWLEDLASPQGARVLGITPTAYRLRLLRARRALRRHLDTAEASSTPIGTQL</sequence>
<dbReference type="RefSeq" id="WP_345726871.1">
    <property type="nucleotide sequence ID" value="NZ_BAAAYN010000006.1"/>
</dbReference>
<evidence type="ECO:0000256" key="4">
    <source>
        <dbReference type="ARBA" id="ARBA00023125"/>
    </source>
</evidence>
<dbReference type="Pfam" id="PF04542">
    <property type="entry name" value="Sigma70_r2"/>
    <property type="match status" value="1"/>
</dbReference>
<dbReference type="InterPro" id="IPR007627">
    <property type="entry name" value="RNA_pol_sigma70_r2"/>
</dbReference>
<comment type="similarity">
    <text evidence="1">Belongs to the sigma-70 factor family. ECF subfamily.</text>
</comment>
<dbReference type="InterPro" id="IPR014284">
    <property type="entry name" value="RNA_pol_sigma-70_dom"/>
</dbReference>
<keyword evidence="5" id="KW-0804">Transcription</keyword>
<dbReference type="PANTHER" id="PTHR43133:SF8">
    <property type="entry name" value="RNA POLYMERASE SIGMA FACTOR HI_1459-RELATED"/>
    <property type="match status" value="1"/>
</dbReference>
<protein>
    <submittedName>
        <fullName evidence="7">RNA polymerase sigma factor</fullName>
    </submittedName>
</protein>
<accession>A0ABP6STP2</accession>
<dbReference type="Proteomes" id="UP001501676">
    <property type="component" value="Unassembled WGS sequence"/>
</dbReference>
<keyword evidence="2" id="KW-0805">Transcription regulation</keyword>
<keyword evidence="8" id="KW-1185">Reference proteome</keyword>
<dbReference type="SUPFAM" id="SSF88946">
    <property type="entry name" value="Sigma2 domain of RNA polymerase sigma factors"/>
    <property type="match status" value="1"/>
</dbReference>
<name>A0ABP6STP2_9ACTN</name>
<dbReference type="SUPFAM" id="SSF88659">
    <property type="entry name" value="Sigma3 and sigma4 domains of RNA polymerase sigma factors"/>
    <property type="match status" value="1"/>
</dbReference>
<evidence type="ECO:0000313" key="7">
    <source>
        <dbReference type="EMBL" id="GAA3383809.1"/>
    </source>
</evidence>
<dbReference type="Gene3D" id="1.10.1740.10">
    <property type="match status" value="1"/>
</dbReference>
<keyword evidence="4" id="KW-0238">DNA-binding</keyword>
<dbReference type="EMBL" id="BAAAYN010000006">
    <property type="protein sequence ID" value="GAA3383809.1"/>
    <property type="molecule type" value="Genomic_DNA"/>
</dbReference>
<comment type="caution">
    <text evidence="7">The sequence shown here is derived from an EMBL/GenBank/DDBJ whole genome shotgun (WGS) entry which is preliminary data.</text>
</comment>
<evidence type="ECO:0000256" key="3">
    <source>
        <dbReference type="ARBA" id="ARBA00023082"/>
    </source>
</evidence>
<dbReference type="InterPro" id="IPR039425">
    <property type="entry name" value="RNA_pol_sigma-70-like"/>
</dbReference>
<dbReference type="InterPro" id="IPR013325">
    <property type="entry name" value="RNA_pol_sigma_r2"/>
</dbReference>
<feature type="domain" description="RNA polymerase sigma-70 region 2" evidence="6">
    <location>
        <begin position="16"/>
        <end position="82"/>
    </location>
</feature>
<dbReference type="Gene3D" id="1.10.10.10">
    <property type="entry name" value="Winged helix-like DNA-binding domain superfamily/Winged helix DNA-binding domain"/>
    <property type="match status" value="1"/>
</dbReference>